<keyword evidence="3" id="KW-1185">Reference proteome</keyword>
<sequence>MGHSDVAARDGASGPAGGHPAGASWLKDDAFLAGRTRRGSTALAAAIAGGAALGAGTAQVALKVTEMVGPKCRHDAVVVARPDSVLRWAEMTDGETVELPEGAIETFGLQPAPGTNVQLVISDLTGTLTGDASHGQRRHRALASGVHAPDDPRHRGRRPALAGSTRRLWGGLAAIAALAAQALASSCSDGPSRVRSGRPRRSLSGYRLQPPRQRARRPRRGADGGSGDASGRAVRSGVRSASVRHGHSGLLRVGPCCVATPRSGAAAGPNHLRRPACADKVGPLCLQQMRQGVEIVDGQKGTRHG</sequence>
<name>A0ABP9NG03_9PSEU</name>
<proteinExistence type="predicted"/>
<feature type="region of interest" description="Disordered" evidence="1">
    <location>
        <begin position="130"/>
        <end position="160"/>
    </location>
</feature>
<evidence type="ECO:0000313" key="2">
    <source>
        <dbReference type="EMBL" id="GAA5118409.1"/>
    </source>
</evidence>
<dbReference type="Proteomes" id="UP001500804">
    <property type="component" value="Unassembled WGS sequence"/>
</dbReference>
<comment type="caution">
    <text evidence="2">The sequence shown here is derived from an EMBL/GenBank/DDBJ whole genome shotgun (WGS) entry which is preliminary data.</text>
</comment>
<accession>A0ABP9NG03</accession>
<organism evidence="2 3">
    <name type="scientific">Pseudonocardia adelaidensis</name>
    <dbReference type="NCBI Taxonomy" id="648754"/>
    <lineage>
        <taxon>Bacteria</taxon>
        <taxon>Bacillati</taxon>
        <taxon>Actinomycetota</taxon>
        <taxon>Actinomycetes</taxon>
        <taxon>Pseudonocardiales</taxon>
        <taxon>Pseudonocardiaceae</taxon>
        <taxon>Pseudonocardia</taxon>
    </lineage>
</organism>
<dbReference type="EMBL" id="BAABJO010000007">
    <property type="protein sequence ID" value="GAA5118409.1"/>
    <property type="molecule type" value="Genomic_DNA"/>
</dbReference>
<reference evidence="3" key="1">
    <citation type="journal article" date="2019" name="Int. J. Syst. Evol. Microbiol.">
        <title>The Global Catalogue of Microorganisms (GCM) 10K type strain sequencing project: providing services to taxonomists for standard genome sequencing and annotation.</title>
        <authorList>
            <consortium name="The Broad Institute Genomics Platform"/>
            <consortium name="The Broad Institute Genome Sequencing Center for Infectious Disease"/>
            <person name="Wu L."/>
            <person name="Ma J."/>
        </authorList>
    </citation>
    <scope>NUCLEOTIDE SEQUENCE [LARGE SCALE GENOMIC DNA]</scope>
    <source>
        <strain evidence="3">JCM 18302</strain>
    </source>
</reference>
<evidence type="ECO:0000313" key="3">
    <source>
        <dbReference type="Proteomes" id="UP001500804"/>
    </source>
</evidence>
<protein>
    <submittedName>
        <fullName evidence="2">Uncharacterized protein</fullName>
    </submittedName>
</protein>
<evidence type="ECO:0000256" key="1">
    <source>
        <dbReference type="SAM" id="MobiDB-lite"/>
    </source>
</evidence>
<feature type="region of interest" description="Disordered" evidence="1">
    <location>
        <begin position="1"/>
        <end position="21"/>
    </location>
</feature>
<gene>
    <name evidence="2" type="ORF">GCM10023320_22340</name>
</gene>
<feature type="compositionally biased region" description="Low complexity" evidence="1">
    <location>
        <begin position="202"/>
        <end position="212"/>
    </location>
</feature>
<feature type="region of interest" description="Disordered" evidence="1">
    <location>
        <begin position="186"/>
        <end position="243"/>
    </location>
</feature>